<dbReference type="Proteomes" id="UP000223025">
    <property type="component" value="Segment"/>
</dbReference>
<organism evidence="1 2">
    <name type="scientific">Agrobacterium phage Atu_ph07</name>
    <dbReference type="NCBI Taxonomy" id="2024264"/>
    <lineage>
        <taxon>Viruses</taxon>
        <taxon>Duplodnaviria</taxon>
        <taxon>Heunggongvirae</taxon>
        <taxon>Uroviricota</taxon>
        <taxon>Caudoviricetes</taxon>
        <taxon>Polybotosvirus</taxon>
        <taxon>Polybotosvirus Atuph07</taxon>
    </lineage>
</organism>
<dbReference type="RefSeq" id="YP_009612120.1">
    <property type="nucleotide sequence ID" value="NC_042013.1"/>
</dbReference>
<proteinExistence type="predicted"/>
<protein>
    <submittedName>
        <fullName evidence="1">Uncharacterized protein</fullName>
    </submittedName>
</protein>
<dbReference type="KEGG" id="vg:40088458"/>
<evidence type="ECO:0000313" key="1">
    <source>
        <dbReference type="EMBL" id="AUZ95214.1"/>
    </source>
</evidence>
<evidence type="ECO:0000313" key="2">
    <source>
        <dbReference type="Proteomes" id="UP000223025"/>
    </source>
</evidence>
<keyword evidence="2" id="KW-1185">Reference proteome</keyword>
<dbReference type="GeneID" id="40088458"/>
<sequence>MKLAIQLKVTKKEAERFINGLETQGYVAHRIVNNPHVTDVHFTLDGKTSLNYSVTFGKGYTYLGIRPE</sequence>
<reference evidence="1 2" key="1">
    <citation type="submission" date="2017-06" db="EMBL/GenBank/DDBJ databases">
        <authorList>
            <person name="Kim H.J."/>
            <person name="Triplett B.A."/>
        </authorList>
    </citation>
    <scope>NUCLEOTIDE SEQUENCE [LARGE SCALE GENOMIC DNA]</scope>
</reference>
<name>A0A2L0V089_9CAUD</name>
<accession>A0A2L0V089</accession>
<dbReference type="EMBL" id="MF403008">
    <property type="protein sequence ID" value="AUZ95214.1"/>
    <property type="molecule type" value="Genomic_DNA"/>
</dbReference>